<dbReference type="InterPro" id="IPR050643">
    <property type="entry name" value="Periplasmic_pilus_chap"/>
</dbReference>
<dbReference type="AlphaFoldDB" id="A0A561C4S1"/>
<accession>A0A561C4S1</accession>
<dbReference type="Proteomes" id="UP000319722">
    <property type="component" value="Unassembled WGS sequence"/>
</dbReference>
<dbReference type="Pfam" id="PF00345">
    <property type="entry name" value="PapD_N"/>
    <property type="match status" value="1"/>
</dbReference>
<dbReference type="Gene3D" id="2.60.40.10">
    <property type="entry name" value="Immunoglobulins"/>
    <property type="match status" value="1"/>
</dbReference>
<dbReference type="InterPro" id="IPR008962">
    <property type="entry name" value="PapD-like_sf"/>
</dbReference>
<dbReference type="SUPFAM" id="SSF49354">
    <property type="entry name" value="PapD-like"/>
    <property type="match status" value="1"/>
</dbReference>
<dbReference type="PANTHER" id="PTHR30251">
    <property type="entry name" value="PILUS ASSEMBLY CHAPERONE"/>
    <property type="match status" value="1"/>
</dbReference>
<dbReference type="RefSeq" id="WP_145743041.1">
    <property type="nucleotide sequence ID" value="NZ_VIVL01000004.1"/>
</dbReference>
<evidence type="ECO:0000259" key="2">
    <source>
        <dbReference type="Pfam" id="PF00345"/>
    </source>
</evidence>
<evidence type="ECO:0000313" key="3">
    <source>
        <dbReference type="EMBL" id="TWD86074.1"/>
    </source>
</evidence>
<dbReference type="PANTHER" id="PTHR30251:SF4">
    <property type="entry name" value="SLR1668 PROTEIN"/>
    <property type="match status" value="1"/>
</dbReference>
<sequence>MAPLLPRIAALLAWALAALGAASGAVQAASLYVAPVRVVLTPSRPVASLTLGSGEEEAEVAVQAEVMAWSQENGQDIYQPTREVLVNPSIFRLSPGAQQIVRLGLQVPAADTERSYRIFFQQLPRDQALPRDGKGGAQLQTLLRLAVPIFVPPAGASRQDAQWRLQRASPSSATPGGHGHVLTIDNRGTDHLQLTQILVRREGDSELLRKSMSRYVLPGQSADIALDLPPLAPGSPLRIDATSDAPTELPMAIVHIPRADTPSRQ</sequence>
<reference evidence="3 4" key="1">
    <citation type="submission" date="2019-06" db="EMBL/GenBank/DDBJ databases">
        <title>Sorghum-associated microbial communities from plants grown in Nebraska, USA.</title>
        <authorList>
            <person name="Schachtman D."/>
        </authorList>
    </citation>
    <scope>NUCLEOTIDE SEQUENCE [LARGE SCALE GENOMIC DNA]</scope>
    <source>
        <strain evidence="3 4">T529</strain>
    </source>
</reference>
<feature type="signal peptide" evidence="1">
    <location>
        <begin position="1"/>
        <end position="28"/>
    </location>
</feature>
<dbReference type="OrthoDB" id="511700at2"/>
<dbReference type="GO" id="GO:0071555">
    <property type="term" value="P:cell wall organization"/>
    <property type="evidence" value="ECO:0007669"/>
    <property type="project" value="InterPro"/>
</dbReference>
<proteinExistence type="predicted"/>
<organism evidence="3 4">
    <name type="scientific">Variovorax beijingensis</name>
    <dbReference type="NCBI Taxonomy" id="2496117"/>
    <lineage>
        <taxon>Bacteria</taxon>
        <taxon>Pseudomonadati</taxon>
        <taxon>Pseudomonadota</taxon>
        <taxon>Betaproteobacteria</taxon>
        <taxon>Burkholderiales</taxon>
        <taxon>Comamonadaceae</taxon>
        <taxon>Variovorax</taxon>
    </lineage>
</organism>
<dbReference type="InterPro" id="IPR016147">
    <property type="entry name" value="Pili_assmbl_chaperone_N"/>
</dbReference>
<protein>
    <submittedName>
        <fullName evidence="3">Fimbrial chaperone protein</fullName>
    </submittedName>
</protein>
<dbReference type="GO" id="GO:0030288">
    <property type="term" value="C:outer membrane-bounded periplasmic space"/>
    <property type="evidence" value="ECO:0007669"/>
    <property type="project" value="InterPro"/>
</dbReference>
<evidence type="ECO:0000313" key="4">
    <source>
        <dbReference type="Proteomes" id="UP000319722"/>
    </source>
</evidence>
<dbReference type="InterPro" id="IPR013783">
    <property type="entry name" value="Ig-like_fold"/>
</dbReference>
<feature type="domain" description="Pili assembly chaperone N-terminal" evidence="2">
    <location>
        <begin position="31"/>
        <end position="155"/>
    </location>
</feature>
<keyword evidence="1" id="KW-0732">Signal</keyword>
<name>A0A561C4S1_9BURK</name>
<evidence type="ECO:0000256" key="1">
    <source>
        <dbReference type="SAM" id="SignalP"/>
    </source>
</evidence>
<comment type="caution">
    <text evidence="3">The sequence shown here is derived from an EMBL/GenBank/DDBJ whole genome shotgun (WGS) entry which is preliminary data.</text>
</comment>
<gene>
    <name evidence="3" type="ORF">FB547_10416</name>
</gene>
<feature type="chain" id="PRO_5022221062" evidence="1">
    <location>
        <begin position="29"/>
        <end position="265"/>
    </location>
</feature>
<dbReference type="EMBL" id="VIVL01000004">
    <property type="protein sequence ID" value="TWD86074.1"/>
    <property type="molecule type" value="Genomic_DNA"/>
</dbReference>